<keyword evidence="2" id="KW-1185">Reference proteome</keyword>
<gene>
    <name evidence="1" type="ordered locus">cce_3117</name>
</gene>
<sequence length="74" mass="8575">MMTDLLTEAFKKAQNLPEDIQNELAKQLIQDIESEYQWQETLEQPQSSFLDELARKALNESSQGKTKKIGFDEI</sequence>
<dbReference type="eggNOG" id="ENOG50331W4">
    <property type="taxonomic scope" value="Bacteria"/>
</dbReference>
<name>B1WWZ6_CROS5</name>
<dbReference type="HOGENOM" id="CLU_189892_1_0_3"/>
<dbReference type="AlphaFoldDB" id="B1WWZ6"/>
<evidence type="ECO:0000313" key="2">
    <source>
        <dbReference type="Proteomes" id="UP000001203"/>
    </source>
</evidence>
<dbReference type="Proteomes" id="UP000001203">
    <property type="component" value="Chromosome circular"/>
</dbReference>
<dbReference type="KEGG" id="cyt:cce_3117"/>
<accession>B1WWZ6</accession>
<dbReference type="EMBL" id="CP000806">
    <property type="protein sequence ID" value="ACB52465.1"/>
    <property type="molecule type" value="Genomic_DNA"/>
</dbReference>
<proteinExistence type="predicted"/>
<reference evidence="1 2" key="1">
    <citation type="journal article" date="2008" name="Proc. Natl. Acad. Sci. U.S.A.">
        <title>The genome of Cyanothece 51142, a unicellular diazotrophic cyanobacterium important in the marine nitrogen cycle.</title>
        <authorList>
            <person name="Welsh E.A."/>
            <person name="Liberton M."/>
            <person name="Stoeckel J."/>
            <person name="Loh T."/>
            <person name="Elvitigala T."/>
            <person name="Wang C."/>
            <person name="Wollam A."/>
            <person name="Fulton R.S."/>
            <person name="Clifton S.W."/>
            <person name="Jacobs J.M."/>
            <person name="Aurora R."/>
            <person name="Ghosh B.K."/>
            <person name="Sherman L.A."/>
            <person name="Smith R.D."/>
            <person name="Wilson R.K."/>
            <person name="Pakrasi H.B."/>
        </authorList>
    </citation>
    <scope>NUCLEOTIDE SEQUENCE [LARGE SCALE GENOMIC DNA]</scope>
    <source>
        <strain evidence="2">ATCC 51142 / BH68</strain>
    </source>
</reference>
<dbReference type="STRING" id="43989.cce_3117"/>
<evidence type="ECO:0000313" key="1">
    <source>
        <dbReference type="EMBL" id="ACB52465.1"/>
    </source>
</evidence>
<protein>
    <submittedName>
        <fullName evidence="1">Uncharacterized protein</fullName>
    </submittedName>
</protein>
<organism evidence="1 2">
    <name type="scientific">Crocosphaera subtropica (strain ATCC 51142 / BH68)</name>
    <name type="common">Cyanothece sp. (strain ATCC 51142)</name>
    <dbReference type="NCBI Taxonomy" id="43989"/>
    <lineage>
        <taxon>Bacteria</taxon>
        <taxon>Bacillati</taxon>
        <taxon>Cyanobacteriota</taxon>
        <taxon>Cyanophyceae</taxon>
        <taxon>Oscillatoriophycideae</taxon>
        <taxon>Chroococcales</taxon>
        <taxon>Aphanothecaceae</taxon>
        <taxon>Crocosphaera</taxon>
        <taxon>Crocosphaera subtropica</taxon>
    </lineage>
</organism>